<dbReference type="PANTHER" id="PTHR46211:SF8">
    <property type="entry name" value="PHOSPHODIESTERASE"/>
    <property type="match status" value="1"/>
</dbReference>
<dbReference type="EMBL" id="RQZA01000005">
    <property type="protein sequence ID" value="RRD31238.1"/>
    <property type="molecule type" value="Genomic_DNA"/>
</dbReference>
<sequence>MKFSTRKERRANRLERSWWKKLFIGLLTPILTVGTWYGTILSTYYYFPSLNVYFVGDSRPLYLILSGLLYSGFVLALFVSLWVWWKLVFNEKMRWWSWQPILMSLLVTCPVFFYTYQKAERTTNIEPKLIAHRSVSNHNAAENTIEALYLTSQEKPDYIEIDIYETADLDFVVFHDENLSHLAGSYKRPHELSLAELTTITVTDPEHGHTGKIPSLDQFLDEADKLDQKLLLDIKVSPLDSPDMVSQFLKKYQSRLEKMKHQVQSSDLTIVQKILQHSPKFDTFLITSTMMEHDVPGLTGYNVPITHLTDDFYHQLKERGLAIYTWIANEHEMVNAPKHLEIDAIITSSLKKTTNEVLALKKHRDYHTLYSKQLDELKIFPMI</sequence>
<keyword evidence="1" id="KW-1133">Transmembrane helix</keyword>
<gene>
    <name evidence="3" type="ORF">EII38_07045</name>
</gene>
<feature type="transmembrane region" description="Helical" evidence="1">
    <location>
        <begin position="61"/>
        <end position="84"/>
    </location>
</feature>
<name>A0A3P1VBV8_9STRE</name>
<dbReference type="Proteomes" id="UP000281771">
    <property type="component" value="Unassembled WGS sequence"/>
</dbReference>
<dbReference type="GO" id="GO:0006629">
    <property type="term" value="P:lipid metabolic process"/>
    <property type="evidence" value="ECO:0007669"/>
    <property type="project" value="InterPro"/>
</dbReference>
<protein>
    <recommendedName>
        <fullName evidence="2">GP-PDE domain-containing protein</fullName>
    </recommendedName>
</protein>
<feature type="transmembrane region" description="Helical" evidence="1">
    <location>
        <begin position="96"/>
        <end position="116"/>
    </location>
</feature>
<evidence type="ECO:0000313" key="4">
    <source>
        <dbReference type="Proteomes" id="UP000281771"/>
    </source>
</evidence>
<keyword evidence="1" id="KW-0812">Transmembrane</keyword>
<evidence type="ECO:0000256" key="1">
    <source>
        <dbReference type="SAM" id="Phobius"/>
    </source>
</evidence>
<dbReference type="PANTHER" id="PTHR46211">
    <property type="entry name" value="GLYCEROPHOSPHORYL DIESTER PHOSPHODIESTERASE"/>
    <property type="match status" value="1"/>
</dbReference>
<comment type="caution">
    <text evidence="3">The sequence shown here is derived from an EMBL/GenBank/DDBJ whole genome shotgun (WGS) entry which is preliminary data.</text>
</comment>
<keyword evidence="4" id="KW-1185">Reference proteome</keyword>
<dbReference type="Pfam" id="PF03009">
    <property type="entry name" value="GDPD"/>
    <property type="match status" value="1"/>
</dbReference>
<reference evidence="3 4" key="1">
    <citation type="submission" date="2018-11" db="EMBL/GenBank/DDBJ databases">
        <title>Genomes From Bacteria Associated with the Canine Oral Cavity: a Test Case for Automated Genome-Based Taxonomic Assignment.</title>
        <authorList>
            <person name="Coil D.A."/>
            <person name="Jospin G."/>
            <person name="Darling A.E."/>
            <person name="Wallis C."/>
            <person name="Davis I.J."/>
            <person name="Harris S."/>
            <person name="Eisen J.A."/>
            <person name="Holcombe L.J."/>
            <person name="O'Flynn C."/>
        </authorList>
    </citation>
    <scope>NUCLEOTIDE SEQUENCE [LARGE SCALE GENOMIC DNA]</scope>
    <source>
        <strain evidence="3 4">OH4621_COT-116</strain>
    </source>
</reference>
<evidence type="ECO:0000259" key="2">
    <source>
        <dbReference type="PROSITE" id="PS51704"/>
    </source>
</evidence>
<feature type="domain" description="GP-PDE" evidence="2">
    <location>
        <begin position="127"/>
        <end position="357"/>
    </location>
</feature>
<dbReference type="STRING" id="1123309.GCA_000377005_00421"/>
<proteinExistence type="predicted"/>
<dbReference type="InterPro" id="IPR017946">
    <property type="entry name" value="PLC-like_Pdiesterase_TIM-brl"/>
</dbReference>
<dbReference type="InterPro" id="IPR030395">
    <property type="entry name" value="GP_PDE_dom"/>
</dbReference>
<dbReference type="GO" id="GO:0008081">
    <property type="term" value="F:phosphoric diester hydrolase activity"/>
    <property type="evidence" value="ECO:0007669"/>
    <property type="project" value="InterPro"/>
</dbReference>
<dbReference type="SUPFAM" id="SSF51695">
    <property type="entry name" value="PLC-like phosphodiesterases"/>
    <property type="match status" value="1"/>
</dbReference>
<keyword evidence="1" id="KW-0472">Membrane</keyword>
<dbReference type="RefSeq" id="WP_124777200.1">
    <property type="nucleotide sequence ID" value="NZ_RQZA01000005.1"/>
</dbReference>
<dbReference type="AlphaFoldDB" id="A0A3P1VBV8"/>
<dbReference type="PROSITE" id="PS51704">
    <property type="entry name" value="GP_PDE"/>
    <property type="match status" value="1"/>
</dbReference>
<accession>A0A3P1VBV8</accession>
<organism evidence="3 4">
    <name type="scientific">Streptococcus minor</name>
    <dbReference type="NCBI Taxonomy" id="229549"/>
    <lineage>
        <taxon>Bacteria</taxon>
        <taxon>Bacillati</taxon>
        <taxon>Bacillota</taxon>
        <taxon>Bacilli</taxon>
        <taxon>Lactobacillales</taxon>
        <taxon>Streptococcaceae</taxon>
        <taxon>Streptococcus</taxon>
    </lineage>
</organism>
<feature type="transmembrane region" description="Helical" evidence="1">
    <location>
        <begin position="21"/>
        <end position="41"/>
    </location>
</feature>
<evidence type="ECO:0000313" key="3">
    <source>
        <dbReference type="EMBL" id="RRD31238.1"/>
    </source>
</evidence>
<dbReference type="Gene3D" id="3.20.20.190">
    <property type="entry name" value="Phosphatidylinositol (PI) phosphodiesterase"/>
    <property type="match status" value="1"/>
</dbReference>